<evidence type="ECO:0000313" key="6">
    <source>
        <dbReference type="EMBL" id="THF65704.1"/>
    </source>
</evidence>
<comment type="caution">
    <text evidence="6">The sequence shown here is derived from an EMBL/GenBank/DDBJ whole genome shotgun (WGS) entry which is preliminary data.</text>
</comment>
<proteinExistence type="predicted"/>
<evidence type="ECO:0000313" key="7">
    <source>
        <dbReference type="Proteomes" id="UP000308430"/>
    </source>
</evidence>
<dbReference type="EMBL" id="SSOC01000003">
    <property type="protein sequence ID" value="THF65704.1"/>
    <property type="molecule type" value="Genomic_DNA"/>
</dbReference>
<name>A0A4S4B459_9RHOO</name>
<dbReference type="Proteomes" id="UP000308430">
    <property type="component" value="Unassembled WGS sequence"/>
</dbReference>
<dbReference type="RefSeq" id="WP_136347910.1">
    <property type="nucleotide sequence ID" value="NZ_SSOC01000003.1"/>
</dbReference>
<keyword evidence="6" id="KW-0966">Cell projection</keyword>
<evidence type="ECO:0000256" key="5">
    <source>
        <dbReference type="ARBA" id="ARBA00093797"/>
    </source>
</evidence>
<evidence type="ECO:0000256" key="2">
    <source>
        <dbReference type="ARBA" id="ARBA00022490"/>
    </source>
</evidence>
<dbReference type="GO" id="GO:0044781">
    <property type="term" value="P:bacterial-type flagellum organization"/>
    <property type="evidence" value="ECO:0007669"/>
    <property type="project" value="UniProtKB-KW"/>
</dbReference>
<organism evidence="6 7">
    <name type="scientific">Pseudothauera nasutitermitis</name>
    <dbReference type="NCBI Taxonomy" id="2565930"/>
    <lineage>
        <taxon>Bacteria</taxon>
        <taxon>Pseudomonadati</taxon>
        <taxon>Pseudomonadota</taxon>
        <taxon>Betaproteobacteria</taxon>
        <taxon>Rhodocyclales</taxon>
        <taxon>Zoogloeaceae</taxon>
        <taxon>Pseudothauera</taxon>
    </lineage>
</organism>
<dbReference type="Pfam" id="PF05400">
    <property type="entry name" value="FliT"/>
    <property type="match status" value="1"/>
</dbReference>
<dbReference type="AlphaFoldDB" id="A0A4S4B459"/>
<accession>A0A4S4B459</accession>
<sequence>MLTSTEANRLLSLYEAMLGVARDNDWDRLAELQQQAADLRDQSQARAPLELTHADQEAVTATLQRILELDREIRTHAEPALESTRKLLSGSVLDRNVRNAYGKFGG</sequence>
<dbReference type="OrthoDB" id="8527993at2"/>
<keyword evidence="6" id="KW-0282">Flagellum</keyword>
<keyword evidence="3" id="KW-1005">Bacterial flagellum biogenesis</keyword>
<evidence type="ECO:0000256" key="4">
    <source>
        <dbReference type="ARBA" id="ARBA00023186"/>
    </source>
</evidence>
<evidence type="ECO:0000256" key="3">
    <source>
        <dbReference type="ARBA" id="ARBA00022795"/>
    </source>
</evidence>
<gene>
    <name evidence="6" type="ORF">E6C76_09085</name>
</gene>
<keyword evidence="6" id="KW-0969">Cilium</keyword>
<dbReference type="InterPro" id="IPR008622">
    <property type="entry name" value="FliT"/>
</dbReference>
<evidence type="ECO:0000256" key="1">
    <source>
        <dbReference type="ARBA" id="ARBA00004514"/>
    </source>
</evidence>
<comment type="subcellular location">
    <subcellularLocation>
        <location evidence="1">Cytoplasm</location>
        <location evidence="1">Cytosol</location>
    </subcellularLocation>
</comment>
<reference evidence="6 7" key="1">
    <citation type="submission" date="2019-04" db="EMBL/GenBank/DDBJ databases">
        <title>Azoarcus nasutitermitis sp. nov. isolated from termite nest.</title>
        <authorList>
            <person name="Lin S.-Y."/>
            <person name="Hameed A."/>
            <person name="Hsu Y.-H."/>
            <person name="Young C.-C."/>
        </authorList>
    </citation>
    <scope>NUCLEOTIDE SEQUENCE [LARGE SCALE GENOMIC DNA]</scope>
    <source>
        <strain evidence="6 7">CC-YHH838</strain>
    </source>
</reference>
<keyword evidence="2" id="KW-0963">Cytoplasm</keyword>
<keyword evidence="7" id="KW-1185">Reference proteome</keyword>
<dbReference type="Gene3D" id="1.20.58.380">
    <property type="entry name" value="Flagellar protein flit"/>
    <property type="match status" value="1"/>
</dbReference>
<protein>
    <recommendedName>
        <fullName evidence="5">Flagellar protein FliT</fullName>
    </recommendedName>
</protein>
<keyword evidence="4" id="KW-0143">Chaperone</keyword>